<dbReference type="GO" id="GO:0006357">
    <property type="term" value="P:regulation of transcription by RNA polymerase II"/>
    <property type="evidence" value="ECO:0007669"/>
    <property type="project" value="InterPro"/>
</dbReference>
<keyword evidence="2" id="KW-0479">Metal-binding</keyword>
<evidence type="ECO:0000256" key="1">
    <source>
        <dbReference type="ARBA" id="ARBA00004123"/>
    </source>
</evidence>
<evidence type="ECO:0000256" key="3">
    <source>
        <dbReference type="ARBA" id="ARBA00022737"/>
    </source>
</evidence>
<dbReference type="SMART" id="SM00355">
    <property type="entry name" value="ZnF_C2H2"/>
    <property type="match status" value="4"/>
</dbReference>
<dbReference type="Pfam" id="PF23561">
    <property type="entry name" value="zf-C2H2_15"/>
    <property type="match status" value="1"/>
</dbReference>
<comment type="subcellular location">
    <subcellularLocation>
        <location evidence="1">Nucleus</location>
    </subcellularLocation>
</comment>
<dbReference type="FunFam" id="3.30.160.60:FF:000036">
    <property type="entry name" value="GLI family zinc finger 3"/>
    <property type="match status" value="1"/>
</dbReference>
<dbReference type="InterPro" id="IPR013087">
    <property type="entry name" value="Znf_C2H2_type"/>
</dbReference>
<dbReference type="PANTHER" id="PTHR45718">
    <property type="entry name" value="TRANSCRIPTIONAL ACTIVATOR CUBITUS INTERRUPTUS"/>
    <property type="match status" value="1"/>
</dbReference>
<feature type="compositionally biased region" description="Polar residues" evidence="8">
    <location>
        <begin position="340"/>
        <end position="356"/>
    </location>
</feature>
<keyword evidence="4 7" id="KW-0863">Zinc-finger</keyword>
<evidence type="ECO:0000256" key="4">
    <source>
        <dbReference type="ARBA" id="ARBA00022771"/>
    </source>
</evidence>
<feature type="domain" description="C2H2-type" evidence="9">
    <location>
        <begin position="438"/>
        <end position="467"/>
    </location>
</feature>
<feature type="non-terminal residue" evidence="10">
    <location>
        <position position="1"/>
    </location>
</feature>
<dbReference type="FunFam" id="3.30.160.60:FF:000048">
    <property type="entry name" value="GLI family zinc finger 3"/>
    <property type="match status" value="1"/>
</dbReference>
<dbReference type="SUPFAM" id="SSF57667">
    <property type="entry name" value="beta-beta-alpha zinc fingers"/>
    <property type="match status" value="3"/>
</dbReference>
<feature type="domain" description="C2H2-type" evidence="9">
    <location>
        <begin position="468"/>
        <end position="496"/>
    </location>
</feature>
<feature type="non-terminal residue" evidence="10">
    <location>
        <position position="496"/>
    </location>
</feature>
<dbReference type="PROSITE" id="PS50157">
    <property type="entry name" value="ZINC_FINGER_C2H2_2"/>
    <property type="match status" value="3"/>
</dbReference>
<keyword evidence="3" id="KW-0677">Repeat</keyword>
<dbReference type="FunFam" id="3.30.160.60:FF:000031">
    <property type="entry name" value="GLI family zinc finger 3"/>
    <property type="match status" value="1"/>
</dbReference>
<dbReference type="InterPro" id="IPR043359">
    <property type="entry name" value="GLI-like"/>
</dbReference>
<dbReference type="Gene3D" id="3.30.160.60">
    <property type="entry name" value="Classic Zinc Finger"/>
    <property type="match status" value="4"/>
</dbReference>
<feature type="compositionally biased region" description="Pro residues" evidence="8">
    <location>
        <begin position="272"/>
        <end position="282"/>
    </location>
</feature>
<dbReference type="FunFam" id="3.30.160.60:FF:000532">
    <property type="entry name" value="GLIS family zinc finger 2"/>
    <property type="match status" value="1"/>
</dbReference>
<dbReference type="PANTHER" id="PTHR45718:SF4">
    <property type="entry name" value="TRANSCRIPTIONAL ACTIVATOR CUBITUS INTERRUPTUS"/>
    <property type="match status" value="1"/>
</dbReference>
<evidence type="ECO:0000313" key="10">
    <source>
        <dbReference type="EMBL" id="ABX89895.1"/>
    </source>
</evidence>
<feature type="domain" description="C2H2-type" evidence="9">
    <location>
        <begin position="410"/>
        <end position="437"/>
    </location>
</feature>
<dbReference type="Pfam" id="PF00096">
    <property type="entry name" value="zf-C2H2"/>
    <property type="match status" value="2"/>
</dbReference>
<evidence type="ECO:0000256" key="2">
    <source>
        <dbReference type="ARBA" id="ARBA00022723"/>
    </source>
</evidence>
<dbReference type="PROSITE" id="PS00028">
    <property type="entry name" value="ZINC_FINGER_C2H2_1"/>
    <property type="match status" value="3"/>
</dbReference>
<feature type="region of interest" description="Disordered" evidence="8">
    <location>
        <begin position="1"/>
        <end position="134"/>
    </location>
</feature>
<evidence type="ECO:0000259" key="9">
    <source>
        <dbReference type="PROSITE" id="PS50157"/>
    </source>
</evidence>
<dbReference type="GO" id="GO:0008270">
    <property type="term" value="F:zinc ion binding"/>
    <property type="evidence" value="ECO:0007669"/>
    <property type="project" value="UniProtKB-KW"/>
</dbReference>
<dbReference type="InterPro" id="IPR056436">
    <property type="entry name" value="Znf-C2H2_ZIC1-5/GLI1-3-like"/>
</dbReference>
<dbReference type="GO" id="GO:0000977">
    <property type="term" value="F:RNA polymerase II transcription regulatory region sequence-specific DNA binding"/>
    <property type="evidence" value="ECO:0007669"/>
    <property type="project" value="InterPro"/>
</dbReference>
<dbReference type="EMBL" id="EU162649">
    <property type="protein sequence ID" value="ABX89895.1"/>
    <property type="molecule type" value="mRNA"/>
</dbReference>
<dbReference type="AlphaFoldDB" id="B6CGK8"/>
<sequence>MDGRKGESTAASRAQDVETQTNFDINGTSEPTPSQSIERASQQYRSQPTWNGRYPYQPSNYHDGYYAYDGGYPPPPPPGPYYQGRPAHWHQPPGGMSYPPAPPPPGHAAGYRRGEYPPGNYYNGNQSEAPGRRATTDIVRPKAEWPRGYQSFAKPTVPSEFLAMHASQRGTPSEYPAPPSTATSLRSTVIDLPSPRTSARMTRKRARSNTPASSVESIDLNLLIRNSPDSLLGGLIGTRLSSAGSFGHLSPIGFCTSPACRRTPVGNRPPSFITPPPIPPLQSPTIAQTRDLYPTSTTEADPAVDQERMSCTDSPSPPEDHHREVEVQPKKEEFNETCKLDSTTSPGASEHPQTGSDVGGDEIPGEAEGVDLTCHWKDCTIVFDSQDSLVKHVNGDHIKKEKRDFTCYWQDCSREQRPFKAQYMLVVHMRRHTGEKPHKCYHEGCTKAYSRLENLKTHLRSHTGERPYVCEVEGCTKAFSNASDRAKHQNRTHSSV</sequence>
<proteinExistence type="evidence at transcript level"/>
<feature type="compositionally biased region" description="Polar residues" evidence="8">
    <location>
        <begin position="9"/>
        <end position="50"/>
    </location>
</feature>
<protein>
    <submittedName>
        <fullName evidence="10">Gli</fullName>
    </submittedName>
</protein>
<keyword evidence="5" id="KW-0862">Zinc</keyword>
<feature type="compositionally biased region" description="Low complexity" evidence="8">
    <location>
        <begin position="81"/>
        <end position="98"/>
    </location>
</feature>
<feature type="compositionally biased region" description="Basic and acidic residues" evidence="8">
    <location>
        <begin position="318"/>
        <end position="339"/>
    </location>
</feature>
<evidence type="ECO:0000256" key="6">
    <source>
        <dbReference type="ARBA" id="ARBA00023242"/>
    </source>
</evidence>
<evidence type="ECO:0000256" key="7">
    <source>
        <dbReference type="PROSITE-ProRule" id="PRU00042"/>
    </source>
</evidence>
<feature type="region of interest" description="Disordered" evidence="8">
    <location>
        <begin position="266"/>
        <end position="366"/>
    </location>
</feature>
<accession>B6CGK8</accession>
<name>B6CGK8_NEMVE</name>
<keyword evidence="6" id="KW-0539">Nucleus</keyword>
<evidence type="ECO:0000256" key="5">
    <source>
        <dbReference type="ARBA" id="ARBA00022833"/>
    </source>
</evidence>
<dbReference type="InterPro" id="IPR036236">
    <property type="entry name" value="Znf_C2H2_sf"/>
</dbReference>
<evidence type="ECO:0000256" key="8">
    <source>
        <dbReference type="SAM" id="MobiDB-lite"/>
    </source>
</evidence>
<dbReference type="GO" id="GO:0005634">
    <property type="term" value="C:nucleus"/>
    <property type="evidence" value="ECO:0007669"/>
    <property type="project" value="UniProtKB-SubCell"/>
</dbReference>
<organism evidence="10">
    <name type="scientific">Nematostella vectensis</name>
    <name type="common">Starlet sea anemone</name>
    <dbReference type="NCBI Taxonomy" id="45351"/>
    <lineage>
        <taxon>Eukaryota</taxon>
        <taxon>Metazoa</taxon>
        <taxon>Cnidaria</taxon>
        <taxon>Anthozoa</taxon>
        <taxon>Hexacorallia</taxon>
        <taxon>Actiniaria</taxon>
        <taxon>Edwardsiidae</taxon>
        <taxon>Nematostella</taxon>
    </lineage>
</organism>
<reference evidence="10" key="1">
    <citation type="submission" date="2007-09" db="EMBL/GenBank/DDBJ databases">
        <title>The hedgehog gene family of the cnidarian, Nematostella vectensis, and implications for understanding metazoan hedgehog pathway evolution.</title>
        <authorList>
            <person name="Matus D.Q."/>
            <person name="Magie C."/>
            <person name="Pang K."/>
            <person name="Martindale M.Q."/>
            <person name="Thomsen G.H."/>
        </authorList>
    </citation>
    <scope>NUCLEOTIDE SEQUENCE</scope>
</reference>